<dbReference type="AlphaFoldDB" id="A0A4Y9JAH8"/>
<sequence length="321" mass="37100">MSDNVYPTAFCFTPSIQSDLPPEVAHRYSLDGIIKSRKDFRCSENCDFQLSLVNFGKTITDKMQAPHYRAGKLDQIHNPIYCNLMQEHFRARELEETVEDSHAFQRDKSKITVHIDLVNATLANIPSSRSTNNKYVDNTTPLLSRKNRSISSKSLKSISQHIRSLKRLVTYFRDAKHGELYTFTNENNIPIDLDNHFINLDKKTLLTEYRPHVYYGKATVQKREKTDESSFYLIRLSTSCQLNNVNVQPTFLVNADKEEHKENGKIIRGTVSQLKILEKASTSKEEITLYFLGSFKLYNSTYINPAIEHSQLLKYLVFSKE</sequence>
<dbReference type="RefSeq" id="WP_135182555.1">
    <property type="nucleotide sequence ID" value="NZ_JADGKZ010000015.1"/>
</dbReference>
<dbReference type="Proteomes" id="UP000297253">
    <property type="component" value="Unassembled WGS sequence"/>
</dbReference>
<dbReference type="EMBL" id="SPPD01000015">
    <property type="protein sequence ID" value="TFU97188.1"/>
    <property type="molecule type" value="Genomic_DNA"/>
</dbReference>
<name>A0A4Y9JAH8_9STRE</name>
<dbReference type="OrthoDB" id="2223243at2"/>
<protein>
    <submittedName>
        <fullName evidence="1">Uncharacterized protein</fullName>
    </submittedName>
</protein>
<proteinExistence type="predicted"/>
<organism evidence="1 2">
    <name type="scientific">Streptococcus cuniculi</name>
    <dbReference type="NCBI Taxonomy" id="1432788"/>
    <lineage>
        <taxon>Bacteria</taxon>
        <taxon>Bacillati</taxon>
        <taxon>Bacillota</taxon>
        <taxon>Bacilli</taxon>
        <taxon>Lactobacillales</taxon>
        <taxon>Streptococcaceae</taxon>
        <taxon>Streptococcus</taxon>
    </lineage>
</organism>
<comment type="caution">
    <text evidence="1">The sequence shown here is derived from an EMBL/GenBank/DDBJ whole genome shotgun (WGS) entry which is preliminary data.</text>
</comment>
<accession>A0A4Y9JAH8</accession>
<gene>
    <name evidence="1" type="ORF">E4T82_09315</name>
</gene>
<reference evidence="1 2" key="1">
    <citation type="submission" date="2019-03" db="EMBL/GenBank/DDBJ databases">
        <title>Diversity of the mouse oral microbiome.</title>
        <authorList>
            <person name="Joseph S."/>
            <person name="Aduse-Opoku J."/>
            <person name="Curtis M."/>
            <person name="Wade W."/>
            <person name="Hashim A."/>
        </authorList>
    </citation>
    <scope>NUCLEOTIDE SEQUENCE [LARGE SCALE GENOMIC DNA]</scope>
    <source>
        <strain evidence="1 2">WM131</strain>
    </source>
</reference>
<evidence type="ECO:0000313" key="1">
    <source>
        <dbReference type="EMBL" id="TFU97188.1"/>
    </source>
</evidence>
<evidence type="ECO:0000313" key="2">
    <source>
        <dbReference type="Proteomes" id="UP000297253"/>
    </source>
</evidence>